<dbReference type="RefSeq" id="WP_380425534.1">
    <property type="nucleotide sequence ID" value="NZ_JBHRZV010000027.1"/>
</dbReference>
<dbReference type="InterPro" id="IPR045276">
    <property type="entry name" value="YbiO_bact"/>
</dbReference>
<dbReference type="InterPro" id="IPR011014">
    <property type="entry name" value="MscS_channel_TM-2"/>
</dbReference>
<dbReference type="InterPro" id="IPR006685">
    <property type="entry name" value="MscS_channel_2nd"/>
</dbReference>
<comment type="caution">
    <text evidence="10">The sequence shown here is derived from an EMBL/GenBank/DDBJ whole genome shotgun (WGS) entry which is preliminary data.</text>
</comment>
<evidence type="ECO:0000256" key="7">
    <source>
        <dbReference type="SAM" id="Phobius"/>
    </source>
</evidence>
<evidence type="ECO:0000256" key="5">
    <source>
        <dbReference type="ARBA" id="ARBA00022989"/>
    </source>
</evidence>
<dbReference type="InterPro" id="IPR010920">
    <property type="entry name" value="LSM_dom_sf"/>
</dbReference>
<evidence type="ECO:0000256" key="3">
    <source>
        <dbReference type="ARBA" id="ARBA00022475"/>
    </source>
</evidence>
<dbReference type="InterPro" id="IPR049142">
    <property type="entry name" value="MS_channel_1st"/>
</dbReference>
<feature type="domain" description="Mechanosensitive ion channel MscS" evidence="8">
    <location>
        <begin position="116"/>
        <end position="179"/>
    </location>
</feature>
<keyword evidence="6 7" id="KW-0472">Membrane</keyword>
<dbReference type="Gene3D" id="3.30.70.100">
    <property type="match status" value="1"/>
</dbReference>
<evidence type="ECO:0000256" key="2">
    <source>
        <dbReference type="ARBA" id="ARBA00008017"/>
    </source>
</evidence>
<dbReference type="Gene3D" id="2.30.30.60">
    <property type="match status" value="1"/>
</dbReference>
<evidence type="ECO:0000313" key="11">
    <source>
        <dbReference type="Proteomes" id="UP001595807"/>
    </source>
</evidence>
<dbReference type="EMBL" id="JBHRZV010000027">
    <property type="protein sequence ID" value="MFC3927679.1"/>
    <property type="molecule type" value="Genomic_DNA"/>
</dbReference>
<evidence type="ECO:0000259" key="8">
    <source>
        <dbReference type="Pfam" id="PF00924"/>
    </source>
</evidence>
<keyword evidence="5 7" id="KW-1133">Transmembrane helix</keyword>
<dbReference type="PANTHER" id="PTHR30460">
    <property type="entry name" value="MODERATE CONDUCTANCE MECHANOSENSITIVE CHANNEL YBIO"/>
    <property type="match status" value="1"/>
</dbReference>
<comment type="subcellular location">
    <subcellularLocation>
        <location evidence="1">Cell membrane</location>
        <topology evidence="1">Multi-pass membrane protein</topology>
    </subcellularLocation>
</comment>
<proteinExistence type="inferred from homology"/>
<accession>A0ABV8CU72</accession>
<sequence length="281" mass="31389">MTYIQHYLDSLNLEALGLSLITRCINLVLFIIVWGIFKRLTRHVAEKIHFKSDPFAFSSEARQRTLTKLFQNVWNYSLYFILIYAVLAILGLPISSLLAGAGIAGLAIGLGAQGFLTDVVNGVFILMERQYDVGDTVKIQTVTGTVSDVGIRSTQIRDQDGSLHFIPNRNITLVSNLSRGPMRAQIDLPVPMDADLDKISQTIAQINASKVPQFPEILAEPIIQGARTSTTGQPIFRVDIQTQNGKQGQIYYHFYHLYQDALRRQGLLSERPLATEQQPTD</sequence>
<protein>
    <submittedName>
        <fullName evidence="10">Mechanosensitive ion channel family protein</fullName>
    </submittedName>
</protein>
<feature type="transmembrane region" description="Helical" evidence="7">
    <location>
        <begin position="98"/>
        <end position="120"/>
    </location>
</feature>
<feature type="domain" description="Mechanosensitive ion channel transmembrane helices 2/3" evidence="9">
    <location>
        <begin position="75"/>
        <end position="113"/>
    </location>
</feature>
<comment type="similarity">
    <text evidence="2">Belongs to the MscS (TC 1.A.23) family.</text>
</comment>
<gene>
    <name evidence="10" type="ORF">ACFORF_03455</name>
</gene>
<feature type="transmembrane region" description="Helical" evidence="7">
    <location>
        <begin position="73"/>
        <end position="92"/>
    </location>
</feature>
<dbReference type="Proteomes" id="UP001595807">
    <property type="component" value="Unassembled WGS sequence"/>
</dbReference>
<keyword evidence="4 7" id="KW-0812">Transmembrane</keyword>
<keyword evidence="11" id="KW-1185">Reference proteome</keyword>
<name>A0ABV8CU72_9STRE</name>
<evidence type="ECO:0000256" key="4">
    <source>
        <dbReference type="ARBA" id="ARBA00022692"/>
    </source>
</evidence>
<organism evidence="10 11">
    <name type="scientific">Streptococcus caprae</name>
    <dbReference type="NCBI Taxonomy" id="1640501"/>
    <lineage>
        <taxon>Bacteria</taxon>
        <taxon>Bacillati</taxon>
        <taxon>Bacillota</taxon>
        <taxon>Bacilli</taxon>
        <taxon>Lactobacillales</taxon>
        <taxon>Streptococcaceae</taxon>
        <taxon>Streptococcus</taxon>
    </lineage>
</organism>
<keyword evidence="3" id="KW-1003">Cell membrane</keyword>
<dbReference type="Pfam" id="PF00924">
    <property type="entry name" value="MS_channel_2nd"/>
    <property type="match status" value="1"/>
</dbReference>
<dbReference type="SUPFAM" id="SSF50182">
    <property type="entry name" value="Sm-like ribonucleoproteins"/>
    <property type="match status" value="1"/>
</dbReference>
<evidence type="ECO:0000313" key="10">
    <source>
        <dbReference type="EMBL" id="MFC3927679.1"/>
    </source>
</evidence>
<evidence type="ECO:0000256" key="6">
    <source>
        <dbReference type="ARBA" id="ARBA00023136"/>
    </source>
</evidence>
<dbReference type="SUPFAM" id="SSF82861">
    <property type="entry name" value="Mechanosensitive channel protein MscS (YggB), transmembrane region"/>
    <property type="match status" value="1"/>
</dbReference>
<reference evidence="11" key="1">
    <citation type="journal article" date="2019" name="Int. J. Syst. Evol. Microbiol.">
        <title>The Global Catalogue of Microorganisms (GCM) 10K type strain sequencing project: providing services to taxonomists for standard genome sequencing and annotation.</title>
        <authorList>
            <consortium name="The Broad Institute Genomics Platform"/>
            <consortium name="The Broad Institute Genome Sequencing Center for Infectious Disease"/>
            <person name="Wu L."/>
            <person name="Ma J."/>
        </authorList>
    </citation>
    <scope>NUCLEOTIDE SEQUENCE [LARGE SCALE GENOMIC DNA]</scope>
    <source>
        <strain evidence="11">CCUG 67170</strain>
    </source>
</reference>
<dbReference type="InterPro" id="IPR023408">
    <property type="entry name" value="MscS_beta-dom_sf"/>
</dbReference>
<evidence type="ECO:0000256" key="1">
    <source>
        <dbReference type="ARBA" id="ARBA00004651"/>
    </source>
</evidence>
<dbReference type="Gene3D" id="1.10.287.1260">
    <property type="match status" value="1"/>
</dbReference>
<dbReference type="PANTHER" id="PTHR30460:SF0">
    <property type="entry name" value="MODERATE CONDUCTANCE MECHANOSENSITIVE CHANNEL YBIO"/>
    <property type="match status" value="1"/>
</dbReference>
<feature type="transmembrane region" description="Helical" evidence="7">
    <location>
        <begin position="15"/>
        <end position="37"/>
    </location>
</feature>
<dbReference type="Pfam" id="PF21088">
    <property type="entry name" value="MS_channel_1st"/>
    <property type="match status" value="1"/>
</dbReference>
<evidence type="ECO:0000259" key="9">
    <source>
        <dbReference type="Pfam" id="PF21088"/>
    </source>
</evidence>